<name>A0A7Y9YE71_9ACTN</name>
<dbReference type="SMART" id="SM01236">
    <property type="entry name" value="Haem_oxygenase_2"/>
    <property type="match status" value="1"/>
</dbReference>
<gene>
    <name evidence="1" type="ORF">BKA05_000430</name>
</gene>
<sequence>MRAPLPTPRGSLTEALTEALLEQGVLRCVDADSDDDAALALWMLYELHHRGLEGVDDALEWDPALLVLRARLEHDLEERWRDRARHLALPAQERLADGEDFAEVFFDLCAADTGGESLARFVQREAETEQVLALLRQRSIYHVREQDSAMWALPRLDDETKAHLVAIAADEYGNGHPDRLHAELWRRGMAACDLDTGYAAYLDEALPQVLEQNNLMSMLGLHRRLVPAALGHLAAFEVCSSVPSKRMVRGLERLGMPEPVVEYYREHMVADAVHEQVAVRRMLGGWVAREPDVADDMLWGAAVCLAAEQETATAVLTAVRDEESMAGSREAVA</sequence>
<dbReference type="SUPFAM" id="SSF48613">
    <property type="entry name" value="Heme oxygenase-like"/>
    <property type="match status" value="1"/>
</dbReference>
<accession>A0A7Y9YE71</accession>
<organism evidence="1 2">
    <name type="scientific">Nocardioides marinus</name>
    <dbReference type="NCBI Taxonomy" id="374514"/>
    <lineage>
        <taxon>Bacteria</taxon>
        <taxon>Bacillati</taxon>
        <taxon>Actinomycetota</taxon>
        <taxon>Actinomycetes</taxon>
        <taxon>Propionibacteriales</taxon>
        <taxon>Nocardioidaceae</taxon>
        <taxon>Nocardioides</taxon>
    </lineage>
</organism>
<evidence type="ECO:0000313" key="1">
    <source>
        <dbReference type="EMBL" id="NYI08915.1"/>
    </source>
</evidence>
<evidence type="ECO:0000313" key="2">
    <source>
        <dbReference type="Proteomes" id="UP000537326"/>
    </source>
</evidence>
<keyword evidence="2" id="KW-1185">Reference proteome</keyword>
<protein>
    <recommendedName>
        <fullName evidence="3">Iron-containing redox enzyme</fullName>
    </recommendedName>
</protein>
<dbReference type="AlphaFoldDB" id="A0A7Y9YE71"/>
<dbReference type="Proteomes" id="UP000537326">
    <property type="component" value="Unassembled WGS sequence"/>
</dbReference>
<comment type="caution">
    <text evidence="1">The sequence shown here is derived from an EMBL/GenBank/DDBJ whole genome shotgun (WGS) entry which is preliminary data.</text>
</comment>
<reference evidence="1 2" key="1">
    <citation type="submission" date="2020-07" db="EMBL/GenBank/DDBJ databases">
        <title>Sequencing the genomes of 1000 actinobacteria strains.</title>
        <authorList>
            <person name="Klenk H.-P."/>
        </authorList>
    </citation>
    <scope>NUCLEOTIDE SEQUENCE [LARGE SCALE GENOMIC DNA]</scope>
    <source>
        <strain evidence="1 2">DSM 18248</strain>
    </source>
</reference>
<dbReference type="Pfam" id="PF14518">
    <property type="entry name" value="Haem_oxygenas_2"/>
    <property type="match status" value="1"/>
</dbReference>
<dbReference type="Gene3D" id="1.20.910.10">
    <property type="entry name" value="Heme oxygenase-like"/>
    <property type="match status" value="1"/>
</dbReference>
<evidence type="ECO:0008006" key="3">
    <source>
        <dbReference type="Google" id="ProtNLM"/>
    </source>
</evidence>
<dbReference type="EMBL" id="JACBZI010000001">
    <property type="protein sequence ID" value="NYI08915.1"/>
    <property type="molecule type" value="Genomic_DNA"/>
</dbReference>
<dbReference type="RefSeq" id="WP_179529966.1">
    <property type="nucleotide sequence ID" value="NZ_BAAAPP010000002.1"/>
</dbReference>
<proteinExistence type="predicted"/>
<dbReference type="InterPro" id="IPR016084">
    <property type="entry name" value="Haem_Oase-like_multi-hlx"/>
</dbReference>